<reference evidence="3" key="2">
    <citation type="submission" date="2013-12" db="EMBL/GenBank/DDBJ databases">
        <title>Evolution of pathogenesis and genome organization in the Tremellales.</title>
        <authorList>
            <person name="Cuomo C."/>
            <person name="Litvintseva A."/>
            <person name="Heitman J."/>
            <person name="Chen Y."/>
            <person name="Sun S."/>
            <person name="Springer D."/>
            <person name="Dromer F."/>
            <person name="Young S."/>
            <person name="Zeng Q."/>
            <person name="Chapman S."/>
            <person name="Gujja S."/>
            <person name="Saif S."/>
            <person name="Birren B."/>
        </authorList>
    </citation>
    <scope>NUCLEOTIDE SEQUENCE [LARGE SCALE GENOMIC DNA]</scope>
    <source>
        <strain evidence="3">BCC8398</strain>
    </source>
</reference>
<evidence type="ECO:0000313" key="3">
    <source>
        <dbReference type="Proteomes" id="UP000092666"/>
    </source>
</evidence>
<sequence length="296" mass="31526">MSSNDPTVSSDHSAGGATASSTSVGRASGSRWTVQSKKHPERSILGDAPAHLNYTFRRISQPPGHTDLFEVSGHDVTTGVDYCWSGHEEDLRKAAGADATLASVASRANLANNRVATERGQFSMSHHGRDIKVEWCKESVNGDGTDSCITYEVHQDGEVMTHGGWTESALAEQTEVGNQLAGELLARSKGLSSRCSGASGTVHTSERTFEWAHDGAKSTEGPDHEMFFQVTSKAQPGNTDIKPGKRTRSMSLAQLKNETDYSAVAEDIVSVLGGTTSNDQNTMVSTGISSNRTSHA</sequence>
<accession>A0A1B9GSX4</accession>
<feature type="region of interest" description="Disordered" evidence="1">
    <location>
        <begin position="275"/>
        <end position="296"/>
    </location>
</feature>
<organism evidence="2 3">
    <name type="scientific">Kwoniella heveanensis BCC8398</name>
    <dbReference type="NCBI Taxonomy" id="1296120"/>
    <lineage>
        <taxon>Eukaryota</taxon>
        <taxon>Fungi</taxon>
        <taxon>Dikarya</taxon>
        <taxon>Basidiomycota</taxon>
        <taxon>Agaricomycotina</taxon>
        <taxon>Tremellomycetes</taxon>
        <taxon>Tremellales</taxon>
        <taxon>Cryptococcaceae</taxon>
        <taxon>Kwoniella</taxon>
    </lineage>
</organism>
<proteinExistence type="predicted"/>
<reference evidence="2 3" key="1">
    <citation type="submission" date="2013-07" db="EMBL/GenBank/DDBJ databases">
        <title>The Genome Sequence of Cryptococcus heveanensis BCC8398.</title>
        <authorList>
            <consortium name="The Broad Institute Genome Sequencing Platform"/>
            <person name="Cuomo C."/>
            <person name="Litvintseva A."/>
            <person name="Chen Y."/>
            <person name="Heitman J."/>
            <person name="Sun S."/>
            <person name="Springer D."/>
            <person name="Dromer F."/>
            <person name="Young S.K."/>
            <person name="Zeng Q."/>
            <person name="Gargeya S."/>
            <person name="Fitzgerald M."/>
            <person name="Abouelleil A."/>
            <person name="Alvarado L."/>
            <person name="Berlin A.M."/>
            <person name="Chapman S.B."/>
            <person name="Dewar J."/>
            <person name="Goldberg J."/>
            <person name="Griggs A."/>
            <person name="Gujja S."/>
            <person name="Hansen M."/>
            <person name="Howarth C."/>
            <person name="Imamovic A."/>
            <person name="Larimer J."/>
            <person name="McCowan C."/>
            <person name="Murphy C."/>
            <person name="Pearson M."/>
            <person name="Priest M."/>
            <person name="Roberts A."/>
            <person name="Saif S."/>
            <person name="Shea T."/>
            <person name="Sykes S."/>
            <person name="Wortman J."/>
            <person name="Nusbaum C."/>
            <person name="Birren B."/>
        </authorList>
    </citation>
    <scope>NUCLEOTIDE SEQUENCE [LARGE SCALE GENOMIC DNA]</scope>
    <source>
        <strain evidence="2 3">BCC8398</strain>
    </source>
</reference>
<dbReference type="Proteomes" id="UP000092666">
    <property type="component" value="Unassembled WGS sequence"/>
</dbReference>
<dbReference type="EMBL" id="KI669502">
    <property type="protein sequence ID" value="OCF33955.1"/>
    <property type="molecule type" value="Genomic_DNA"/>
</dbReference>
<protein>
    <submittedName>
        <fullName evidence="2">Uncharacterized protein</fullName>
    </submittedName>
</protein>
<feature type="compositionally biased region" description="Low complexity" evidence="1">
    <location>
        <begin position="9"/>
        <end position="30"/>
    </location>
</feature>
<feature type="region of interest" description="Disordered" evidence="1">
    <location>
        <begin position="1"/>
        <end position="44"/>
    </location>
</feature>
<name>A0A1B9GSX4_9TREE</name>
<keyword evidence="3" id="KW-1185">Reference proteome</keyword>
<dbReference type="AlphaFoldDB" id="A0A1B9GSX4"/>
<evidence type="ECO:0000313" key="2">
    <source>
        <dbReference type="EMBL" id="OCF33955.1"/>
    </source>
</evidence>
<gene>
    <name evidence="2" type="ORF">I316_04301</name>
</gene>
<evidence type="ECO:0000256" key="1">
    <source>
        <dbReference type="SAM" id="MobiDB-lite"/>
    </source>
</evidence>